<keyword evidence="1" id="KW-0812">Transmembrane</keyword>
<accession>A0A1X6WLL5</accession>
<organism evidence="2 3">
    <name type="scientific">Vagococcus fluvialis bH819</name>
    <dbReference type="NCBI Taxonomy" id="1255619"/>
    <lineage>
        <taxon>Bacteria</taxon>
        <taxon>Bacillati</taxon>
        <taxon>Bacillota</taxon>
        <taxon>Bacilli</taxon>
        <taxon>Lactobacillales</taxon>
        <taxon>Enterococcaceae</taxon>
        <taxon>Vagococcus</taxon>
    </lineage>
</organism>
<keyword evidence="1" id="KW-0472">Membrane</keyword>
<feature type="transmembrane region" description="Helical" evidence="1">
    <location>
        <begin position="21"/>
        <end position="49"/>
    </location>
</feature>
<dbReference type="NCBIfam" id="TIGR04090">
    <property type="entry name" value="exp_by_SipW_IV"/>
    <property type="match status" value="1"/>
</dbReference>
<protein>
    <recommendedName>
        <fullName evidence="4">Alternate signal-mediated exported protein, CPF_0494 family</fullName>
    </recommendedName>
</protein>
<reference evidence="3" key="1">
    <citation type="submission" date="2017-02" db="EMBL/GenBank/DDBJ databases">
        <authorList>
            <person name="Dridi B."/>
        </authorList>
    </citation>
    <scope>NUCLEOTIDE SEQUENCE [LARGE SCALE GENOMIC DNA]</scope>
    <source>
        <strain evidence="3">bH819</strain>
    </source>
</reference>
<dbReference type="OrthoDB" id="2181557at2"/>
<dbReference type="Proteomes" id="UP000195918">
    <property type="component" value="Unassembled WGS sequence"/>
</dbReference>
<sequence length="290" mass="33643">MSSKKLKRRKISSKKKKKLVTFRFKIMVGVVTSIIIISLFLLGSTMAWFKSSDTVINNFKGTHLVAEIDETFTSNNKWKPNEKTIKEIRVENTGEVPSFIRLSLYEFLINFEVDVRDQIGNGNLKQVDQENQPVVDDSDTDTWSKAAEKKGTFQKNSKYYIANQAWISDPIKKTGMVEYPNSARKEAPYKYLIINFSDKIQTIFDETNKKDYWLYDNGYFYYSRPLNPGETTINILDSITLSKDASNMFKGSLYKMKVYMDAHDQTESIFGSWRLEEVDPAYKLIKSHLE</sequence>
<evidence type="ECO:0008006" key="4">
    <source>
        <dbReference type="Google" id="ProtNLM"/>
    </source>
</evidence>
<dbReference type="InterPro" id="IPR024008">
    <property type="entry name" value="BsaA"/>
</dbReference>
<evidence type="ECO:0000313" key="2">
    <source>
        <dbReference type="EMBL" id="SLM85231.1"/>
    </source>
</evidence>
<dbReference type="RefSeq" id="WP_086950863.1">
    <property type="nucleotide sequence ID" value="NZ_FWFD01000007.1"/>
</dbReference>
<keyword evidence="3" id="KW-1185">Reference proteome</keyword>
<dbReference type="AlphaFoldDB" id="A0A1X6WLL5"/>
<evidence type="ECO:0000256" key="1">
    <source>
        <dbReference type="SAM" id="Phobius"/>
    </source>
</evidence>
<dbReference type="EMBL" id="FWFD01000007">
    <property type="protein sequence ID" value="SLM85231.1"/>
    <property type="molecule type" value="Genomic_DNA"/>
</dbReference>
<keyword evidence="1" id="KW-1133">Transmembrane helix</keyword>
<gene>
    <name evidence="2" type="ORF">FM121_03970</name>
</gene>
<evidence type="ECO:0000313" key="3">
    <source>
        <dbReference type="Proteomes" id="UP000195918"/>
    </source>
</evidence>
<proteinExistence type="predicted"/>
<name>A0A1X6WLL5_9ENTE</name>